<dbReference type="PRINTS" id="PR00020">
    <property type="entry name" value="MAMDOMAIN"/>
</dbReference>
<dbReference type="RefSeq" id="XP_019621263.1">
    <property type="nucleotide sequence ID" value="XM_019765704.1"/>
</dbReference>
<dbReference type="Pfam" id="PF00629">
    <property type="entry name" value="MAM"/>
    <property type="match status" value="1"/>
</dbReference>
<dbReference type="GO" id="GO:0016020">
    <property type="term" value="C:membrane"/>
    <property type="evidence" value="ECO:0007669"/>
    <property type="project" value="InterPro"/>
</dbReference>
<evidence type="ECO:0000256" key="1">
    <source>
        <dbReference type="SAM" id="SignalP"/>
    </source>
</evidence>
<sequence length="257" mass="29082">MLLLVTLTVVLLPCLHAQRFTGKADCTFEQGLCSLKQAQDDSWDWERRKGNDRYYKTLPKQDHSLGTGEGYFLAVRSPIMPIVGERSARLETGMLRAGRHCLTFYHRYYASYMAYNFPATMNKLNVYVMSGDQLGDALWSIKDGDLWTKAQININTPRDFQIIFEAEVRSEFKGSIALDDISIAGGSCEESCKDSFYGCCMDGITSAAGPNYQGCRAELENLIQIPEDSTKIEQFPGKEMMYDRKCWKLNYANASTL</sequence>
<accession>A0A6P4Y9W8</accession>
<proteinExistence type="predicted"/>
<keyword evidence="1" id="KW-0732">Signal</keyword>
<dbReference type="PANTHER" id="PTHR23282:SF142">
    <property type="entry name" value="MAM DOMAIN-CONTAINING PROTEIN"/>
    <property type="match status" value="1"/>
</dbReference>
<organism evidence="3 4">
    <name type="scientific">Branchiostoma belcheri</name>
    <name type="common">Amphioxus</name>
    <dbReference type="NCBI Taxonomy" id="7741"/>
    <lineage>
        <taxon>Eukaryota</taxon>
        <taxon>Metazoa</taxon>
        <taxon>Chordata</taxon>
        <taxon>Cephalochordata</taxon>
        <taxon>Leptocardii</taxon>
        <taxon>Amphioxiformes</taxon>
        <taxon>Branchiostomatidae</taxon>
        <taxon>Branchiostoma</taxon>
    </lineage>
</organism>
<dbReference type="PANTHER" id="PTHR23282">
    <property type="entry name" value="APICAL ENDOSOMAL GLYCOPROTEIN PRECURSOR"/>
    <property type="match status" value="1"/>
</dbReference>
<dbReference type="Gene3D" id="2.60.120.200">
    <property type="match status" value="1"/>
</dbReference>
<reference evidence="4" key="1">
    <citation type="submission" date="2025-08" db="UniProtKB">
        <authorList>
            <consortium name="RefSeq"/>
        </authorList>
    </citation>
    <scope>IDENTIFICATION</scope>
    <source>
        <tissue evidence="4">Gonad</tissue>
    </source>
</reference>
<dbReference type="OrthoDB" id="10060424at2759"/>
<gene>
    <name evidence="4" type="primary">LOC109467660</name>
</gene>
<dbReference type="AlphaFoldDB" id="A0A6P4Y9W8"/>
<evidence type="ECO:0000313" key="3">
    <source>
        <dbReference type="Proteomes" id="UP000515135"/>
    </source>
</evidence>
<evidence type="ECO:0000259" key="2">
    <source>
        <dbReference type="PROSITE" id="PS50060"/>
    </source>
</evidence>
<dbReference type="PROSITE" id="PS50060">
    <property type="entry name" value="MAM_2"/>
    <property type="match status" value="1"/>
</dbReference>
<dbReference type="Proteomes" id="UP000515135">
    <property type="component" value="Unplaced"/>
</dbReference>
<evidence type="ECO:0000313" key="4">
    <source>
        <dbReference type="RefSeq" id="XP_019621263.1"/>
    </source>
</evidence>
<dbReference type="CDD" id="cd06263">
    <property type="entry name" value="MAM"/>
    <property type="match status" value="1"/>
</dbReference>
<dbReference type="InterPro" id="IPR000998">
    <property type="entry name" value="MAM_dom"/>
</dbReference>
<feature type="signal peptide" evidence="1">
    <location>
        <begin position="1"/>
        <end position="17"/>
    </location>
</feature>
<dbReference type="SUPFAM" id="SSF49899">
    <property type="entry name" value="Concanavalin A-like lectins/glucanases"/>
    <property type="match status" value="1"/>
</dbReference>
<name>A0A6P4Y9W8_BRABE</name>
<feature type="chain" id="PRO_5028296588" evidence="1">
    <location>
        <begin position="18"/>
        <end position="257"/>
    </location>
</feature>
<dbReference type="InterPro" id="IPR013320">
    <property type="entry name" value="ConA-like_dom_sf"/>
</dbReference>
<dbReference type="InterPro" id="IPR051560">
    <property type="entry name" value="MAM_domain-containing"/>
</dbReference>
<dbReference type="SMART" id="SM00137">
    <property type="entry name" value="MAM"/>
    <property type="match status" value="1"/>
</dbReference>
<dbReference type="GeneID" id="109467660"/>
<feature type="domain" description="MAM" evidence="2">
    <location>
        <begin position="24"/>
        <end position="190"/>
    </location>
</feature>
<protein>
    <submittedName>
        <fullName evidence="4">MAM domain-containing protein 2-like</fullName>
    </submittedName>
</protein>
<dbReference type="KEGG" id="bbel:109467660"/>
<keyword evidence="3" id="KW-1185">Reference proteome</keyword>